<keyword evidence="1" id="KW-1133">Transmembrane helix</keyword>
<keyword evidence="3" id="KW-1185">Reference proteome</keyword>
<sequence>MNVTVKNRTEQGKKQGLFSFKNRWMEVLIWLGALLCTYFIFQAALMLYGKYQQASYPESLIYGVWVEQDVAHYQADRLVISQSGIVVDGGVVDTDFQFDGEYLVYHSGTQERRFKFDYENWNEMTMQVEGVYQPVFVKTTLN</sequence>
<evidence type="ECO:0000313" key="2">
    <source>
        <dbReference type="EMBL" id="MBA5764233.1"/>
    </source>
</evidence>
<gene>
    <name evidence="2" type="ORF">H2O73_17875</name>
</gene>
<organism evidence="2 3">
    <name type="scientific">Vibrio marinisediminis</name>
    <dbReference type="NCBI Taxonomy" id="2758441"/>
    <lineage>
        <taxon>Bacteria</taxon>
        <taxon>Pseudomonadati</taxon>
        <taxon>Pseudomonadota</taxon>
        <taxon>Gammaproteobacteria</taxon>
        <taxon>Vibrionales</taxon>
        <taxon>Vibrionaceae</taxon>
        <taxon>Vibrio</taxon>
    </lineage>
</organism>
<dbReference type="RefSeq" id="WP_182110292.1">
    <property type="nucleotide sequence ID" value="NZ_JACFYF010000016.1"/>
</dbReference>
<dbReference type="InterPro" id="IPR021271">
    <property type="entry name" value="DUF2850"/>
</dbReference>
<dbReference type="AlphaFoldDB" id="A0A7W2FU16"/>
<feature type="transmembrane region" description="Helical" evidence="1">
    <location>
        <begin position="27"/>
        <end position="48"/>
    </location>
</feature>
<reference evidence="2 3" key="1">
    <citation type="submission" date="2020-07" db="EMBL/GenBank/DDBJ databases">
        <title>Vibrio marinisediminis sp. nov., isolated from marine sediment.</title>
        <authorList>
            <person name="Ji X."/>
        </authorList>
    </citation>
    <scope>NUCLEOTIDE SEQUENCE [LARGE SCALE GENOMIC DNA]</scope>
    <source>
        <strain evidence="2 3">404</strain>
    </source>
</reference>
<dbReference type="Pfam" id="PF11012">
    <property type="entry name" value="DUF2850"/>
    <property type="match status" value="1"/>
</dbReference>
<evidence type="ECO:0000256" key="1">
    <source>
        <dbReference type="SAM" id="Phobius"/>
    </source>
</evidence>
<accession>A0A7W2FU16</accession>
<name>A0A7W2FU16_9VIBR</name>
<dbReference type="Proteomes" id="UP000571701">
    <property type="component" value="Unassembled WGS sequence"/>
</dbReference>
<protein>
    <submittedName>
        <fullName evidence="2">DUF2850 domain-containing protein</fullName>
    </submittedName>
</protein>
<proteinExistence type="predicted"/>
<evidence type="ECO:0000313" key="3">
    <source>
        <dbReference type="Proteomes" id="UP000571701"/>
    </source>
</evidence>
<keyword evidence="1" id="KW-0472">Membrane</keyword>
<dbReference type="EMBL" id="JACFYF010000016">
    <property type="protein sequence ID" value="MBA5764233.1"/>
    <property type="molecule type" value="Genomic_DNA"/>
</dbReference>
<keyword evidence="1" id="KW-0812">Transmembrane</keyword>
<comment type="caution">
    <text evidence="2">The sequence shown here is derived from an EMBL/GenBank/DDBJ whole genome shotgun (WGS) entry which is preliminary data.</text>
</comment>